<dbReference type="eggNOG" id="ENOG502RA94">
    <property type="taxonomic scope" value="Eukaryota"/>
</dbReference>
<feature type="compositionally biased region" description="Polar residues" evidence="1">
    <location>
        <begin position="45"/>
        <end position="61"/>
    </location>
</feature>
<name>G9NXA1_HYPAI</name>
<dbReference type="AlphaFoldDB" id="G9NXA1"/>
<dbReference type="KEGG" id="tatv:25782743"/>
<dbReference type="HOGENOM" id="CLU_1759063_0_0_1"/>
<protein>
    <recommendedName>
        <fullName evidence="4">Myb-like domain-containing protein</fullName>
    </recommendedName>
</protein>
<evidence type="ECO:0000313" key="3">
    <source>
        <dbReference type="Proteomes" id="UP000005426"/>
    </source>
</evidence>
<evidence type="ECO:0000313" key="2">
    <source>
        <dbReference type="EMBL" id="EHK44712.1"/>
    </source>
</evidence>
<keyword evidence="3" id="KW-1185">Reference proteome</keyword>
<comment type="caution">
    <text evidence="2">The sequence shown here is derived from an EMBL/GenBank/DDBJ whole genome shotgun (WGS) entry which is preliminary data.</text>
</comment>
<dbReference type="GeneID" id="25782743"/>
<dbReference type="Proteomes" id="UP000005426">
    <property type="component" value="Unassembled WGS sequence"/>
</dbReference>
<organism evidence="2 3">
    <name type="scientific">Hypocrea atroviridis (strain ATCC 20476 / IMI 206040)</name>
    <name type="common">Trichoderma atroviride</name>
    <dbReference type="NCBI Taxonomy" id="452589"/>
    <lineage>
        <taxon>Eukaryota</taxon>
        <taxon>Fungi</taxon>
        <taxon>Dikarya</taxon>
        <taxon>Ascomycota</taxon>
        <taxon>Pezizomycotina</taxon>
        <taxon>Sordariomycetes</taxon>
        <taxon>Hypocreomycetidae</taxon>
        <taxon>Hypocreales</taxon>
        <taxon>Hypocreaceae</taxon>
        <taxon>Trichoderma</taxon>
    </lineage>
</organism>
<evidence type="ECO:0000256" key="1">
    <source>
        <dbReference type="SAM" id="MobiDB-lite"/>
    </source>
</evidence>
<dbReference type="EMBL" id="ABDG02000024">
    <property type="protein sequence ID" value="EHK44712.1"/>
    <property type="molecule type" value="Genomic_DNA"/>
</dbReference>
<proteinExistence type="predicted"/>
<dbReference type="OrthoDB" id="5132974at2759"/>
<dbReference type="RefSeq" id="XP_013942981.1">
    <property type="nucleotide sequence ID" value="XM_014087506.1"/>
</dbReference>
<sequence>MQKAASSDTTPERFMMAWELKAIAAGRKPLPTARRKRKLDEVESSESGDNPDSSTLEQDGQSAKCVGGSHSEDDKKNTTASHVAKKTKLSNAKAPRRQWSQDEIRSVVTMRRNQNSWEQIHQRFPTRTIVGIRQIFWKYNASLHLPLG</sequence>
<accession>G9NXA1</accession>
<reference evidence="2 3" key="1">
    <citation type="journal article" date="2011" name="Genome Biol.">
        <title>Comparative genome sequence analysis underscores mycoparasitism as the ancestral life style of Trichoderma.</title>
        <authorList>
            <person name="Kubicek C.P."/>
            <person name="Herrera-Estrella A."/>
            <person name="Seidl-Seiboth V."/>
            <person name="Martinez D.A."/>
            <person name="Druzhinina I.S."/>
            <person name="Thon M."/>
            <person name="Zeilinger S."/>
            <person name="Casas-Flores S."/>
            <person name="Horwitz B.A."/>
            <person name="Mukherjee P.K."/>
            <person name="Mukherjee M."/>
            <person name="Kredics L."/>
            <person name="Alcaraz L.D."/>
            <person name="Aerts A."/>
            <person name="Antal Z."/>
            <person name="Atanasova L."/>
            <person name="Cervantes-Badillo M.G."/>
            <person name="Challacombe J."/>
            <person name="Chertkov O."/>
            <person name="McCluskey K."/>
            <person name="Coulpier F."/>
            <person name="Deshpande N."/>
            <person name="von Doehren H."/>
            <person name="Ebbole D.J."/>
            <person name="Esquivel-Naranjo E.U."/>
            <person name="Fekete E."/>
            <person name="Flipphi M."/>
            <person name="Glaser F."/>
            <person name="Gomez-Rodriguez E.Y."/>
            <person name="Gruber S."/>
            <person name="Han C."/>
            <person name="Henrissat B."/>
            <person name="Hermosa R."/>
            <person name="Hernandez-Onate M."/>
            <person name="Karaffa L."/>
            <person name="Kosti I."/>
            <person name="Le Crom S."/>
            <person name="Lindquist E."/>
            <person name="Lucas S."/>
            <person name="Luebeck M."/>
            <person name="Luebeck P.S."/>
            <person name="Margeot A."/>
            <person name="Metz B."/>
            <person name="Misra M."/>
            <person name="Nevalainen H."/>
            <person name="Omann M."/>
            <person name="Packer N."/>
            <person name="Perrone G."/>
            <person name="Uresti-Rivera E.E."/>
            <person name="Salamov A."/>
            <person name="Schmoll M."/>
            <person name="Seiboth B."/>
            <person name="Shapiro H."/>
            <person name="Sukno S."/>
            <person name="Tamayo-Ramos J.A."/>
            <person name="Tisch D."/>
            <person name="Wiest A."/>
            <person name="Wilkinson H.H."/>
            <person name="Zhang M."/>
            <person name="Coutinho P.M."/>
            <person name="Kenerley C.M."/>
            <person name="Monte E."/>
            <person name="Baker S.E."/>
            <person name="Grigoriev I.V."/>
        </authorList>
    </citation>
    <scope>NUCLEOTIDE SEQUENCE [LARGE SCALE GENOMIC DNA]</scope>
    <source>
        <strain evidence="3">ATCC 20476 / IMI 206040</strain>
    </source>
</reference>
<evidence type="ECO:0008006" key="4">
    <source>
        <dbReference type="Google" id="ProtNLM"/>
    </source>
</evidence>
<feature type="region of interest" description="Disordered" evidence="1">
    <location>
        <begin position="23"/>
        <end position="105"/>
    </location>
</feature>
<gene>
    <name evidence="2" type="ORF">TRIATDRAFT_308277</name>
</gene>